<feature type="compositionally biased region" description="Basic and acidic residues" evidence="1">
    <location>
        <begin position="230"/>
        <end position="247"/>
    </location>
</feature>
<feature type="compositionally biased region" description="Basic and acidic residues" evidence="1">
    <location>
        <begin position="94"/>
        <end position="103"/>
    </location>
</feature>
<evidence type="ECO:0000256" key="1">
    <source>
        <dbReference type="SAM" id="MobiDB-lite"/>
    </source>
</evidence>
<feature type="region of interest" description="Disordered" evidence="1">
    <location>
        <begin position="230"/>
        <end position="263"/>
    </location>
</feature>
<feature type="region of interest" description="Disordered" evidence="1">
    <location>
        <begin position="150"/>
        <end position="185"/>
    </location>
</feature>
<proteinExistence type="predicted"/>
<evidence type="ECO:0000313" key="2">
    <source>
        <dbReference type="EMBL" id="CAD9515470.1"/>
    </source>
</evidence>
<sequence length="356" mass="41124">MAQISSVPPADLLLVPEPKSKSAGVEASLLDELNAKRKAAKKAVQQRKAAEKANLTAHEKKEKATGKKELRELQKSEYAKPVIDHQHNGVWDTEADKRAEKGLNGEMSSGEAARAKAQKAMDRRIQKEREETEAFQRAFDLREQRKAEKAEREMREKVRLQQAADKKAEKEEARRVKAEMEARSKEVLAREAAAAKDKMEDALRERKVVLAKKAAADEWDRQRLADWKRDINEKREKDNIREQKEKQELEEEEKARRAQNMADWEERERIRLEEEAAALAKYKADVSDFHSHAREKAIQDELLRLQKKLDAEHMMTSAAEYRAQQAAKNAKALSNWAHNLDHEVKTIRKESKVKLW</sequence>
<protein>
    <submittedName>
        <fullName evidence="2">Uncharacterized protein</fullName>
    </submittedName>
</protein>
<feature type="compositionally biased region" description="Basic and acidic residues" evidence="1">
    <location>
        <begin position="119"/>
        <end position="132"/>
    </location>
</feature>
<feature type="compositionally biased region" description="Basic and acidic residues" evidence="1">
    <location>
        <begin position="57"/>
        <end position="87"/>
    </location>
</feature>
<feature type="region of interest" description="Disordered" evidence="1">
    <location>
        <begin position="40"/>
        <end position="132"/>
    </location>
</feature>
<name>A0A7S2IDA4_9EUKA</name>
<dbReference type="AlphaFoldDB" id="A0A7S2IDA4"/>
<accession>A0A7S2IDA4</accession>
<gene>
    <name evidence="2" type="ORF">CBRE1094_LOCUS32988</name>
</gene>
<organism evidence="2">
    <name type="scientific">Haptolina brevifila</name>
    <dbReference type="NCBI Taxonomy" id="156173"/>
    <lineage>
        <taxon>Eukaryota</taxon>
        <taxon>Haptista</taxon>
        <taxon>Haptophyta</taxon>
        <taxon>Prymnesiophyceae</taxon>
        <taxon>Prymnesiales</taxon>
        <taxon>Prymnesiaceae</taxon>
        <taxon>Haptolina</taxon>
    </lineage>
</organism>
<feature type="region of interest" description="Disordered" evidence="1">
    <location>
        <begin position="1"/>
        <end position="21"/>
    </location>
</feature>
<reference evidence="2" key="1">
    <citation type="submission" date="2021-01" db="EMBL/GenBank/DDBJ databases">
        <authorList>
            <person name="Corre E."/>
            <person name="Pelletier E."/>
            <person name="Niang G."/>
            <person name="Scheremetjew M."/>
            <person name="Finn R."/>
            <person name="Kale V."/>
            <person name="Holt S."/>
            <person name="Cochrane G."/>
            <person name="Meng A."/>
            <person name="Brown T."/>
            <person name="Cohen L."/>
        </authorList>
    </citation>
    <scope>NUCLEOTIDE SEQUENCE</scope>
    <source>
        <strain evidence="2">UTEX LB 985</strain>
    </source>
</reference>
<dbReference type="EMBL" id="HBGU01060723">
    <property type="protein sequence ID" value="CAD9515470.1"/>
    <property type="molecule type" value="Transcribed_RNA"/>
</dbReference>